<dbReference type="InterPro" id="IPR013320">
    <property type="entry name" value="ConA-like_dom_sf"/>
</dbReference>
<protein>
    <submittedName>
        <fullName evidence="9">Beta-fructofuranosidase</fullName>
    </submittedName>
</protein>
<evidence type="ECO:0000313" key="9">
    <source>
        <dbReference type="EMBL" id="RJE27614.1"/>
    </source>
</evidence>
<evidence type="ECO:0000256" key="5">
    <source>
        <dbReference type="RuleBase" id="RU362110"/>
    </source>
</evidence>
<dbReference type="InterPro" id="IPR013148">
    <property type="entry name" value="Glyco_hydro_32_N"/>
</dbReference>
<dbReference type="SUPFAM" id="SSF49899">
    <property type="entry name" value="Concanavalin A-like lectins/glucanases"/>
    <property type="match status" value="1"/>
</dbReference>
<dbReference type="Pfam" id="PF00251">
    <property type="entry name" value="Glyco_hydro_32N"/>
    <property type="match status" value="1"/>
</dbReference>
<dbReference type="PANTHER" id="PTHR42800:SF2">
    <property type="entry name" value="INVERTASE-RELATED"/>
    <property type="match status" value="1"/>
</dbReference>
<feature type="domain" description="Glycosyl hydrolase family 32 N-terminal" evidence="7">
    <location>
        <begin position="29"/>
        <end position="327"/>
    </location>
</feature>
<proteinExistence type="inferred from homology"/>
<dbReference type="SUPFAM" id="SSF75005">
    <property type="entry name" value="Arabinanase/levansucrase/invertase"/>
    <property type="match status" value="1"/>
</dbReference>
<organism evidence="9 10">
    <name type="scientific">Aspergillus sclerotialis</name>
    <dbReference type="NCBI Taxonomy" id="2070753"/>
    <lineage>
        <taxon>Eukaryota</taxon>
        <taxon>Fungi</taxon>
        <taxon>Dikarya</taxon>
        <taxon>Ascomycota</taxon>
        <taxon>Pezizomycotina</taxon>
        <taxon>Eurotiomycetes</taxon>
        <taxon>Eurotiomycetidae</taxon>
        <taxon>Eurotiales</taxon>
        <taxon>Aspergillaceae</taxon>
        <taxon>Aspergillus</taxon>
        <taxon>Aspergillus subgen. Polypaecilum</taxon>
    </lineage>
</organism>
<dbReference type="OrthoDB" id="202537at2759"/>
<dbReference type="AlphaFoldDB" id="A0A3A3A7C7"/>
<feature type="signal peptide" evidence="6">
    <location>
        <begin position="1"/>
        <end position="15"/>
    </location>
</feature>
<accession>A0A3A3A7C7</accession>
<dbReference type="CDD" id="cd18622">
    <property type="entry name" value="GH32_Inu-like"/>
    <property type="match status" value="1"/>
</dbReference>
<evidence type="ECO:0000313" key="10">
    <source>
        <dbReference type="Proteomes" id="UP000266188"/>
    </source>
</evidence>
<reference evidence="10" key="1">
    <citation type="submission" date="2017-02" db="EMBL/GenBank/DDBJ databases">
        <authorList>
            <person name="Tafer H."/>
            <person name="Lopandic K."/>
        </authorList>
    </citation>
    <scope>NUCLEOTIDE SEQUENCE [LARGE SCALE GENOMIC DNA]</scope>
    <source>
        <strain evidence="10">CBS 366.77</strain>
    </source>
</reference>
<feature type="domain" description="Glycosyl hydrolase family 32 C-terminal" evidence="8">
    <location>
        <begin position="366"/>
        <end position="501"/>
    </location>
</feature>
<comment type="similarity">
    <text evidence="1 5">Belongs to the glycosyl hydrolase 32 family.</text>
</comment>
<name>A0A3A3A7C7_9EURO</name>
<evidence type="ECO:0000259" key="8">
    <source>
        <dbReference type="Pfam" id="PF08244"/>
    </source>
</evidence>
<dbReference type="Proteomes" id="UP000266188">
    <property type="component" value="Unassembled WGS sequence"/>
</dbReference>
<dbReference type="GO" id="GO:0000324">
    <property type="term" value="C:fungal-type vacuole"/>
    <property type="evidence" value="ECO:0007669"/>
    <property type="project" value="TreeGrafter"/>
</dbReference>
<sequence>MRFFVLSALASLAWASSDYSGPLRPQVRFSPPHGFMNDPNGLFLDPKGIYHLYYQYNPTGLVAGNQHWGHATSRDLYHWTNQRIAISPDNSDEAIFSGSAVVDSENTSGFFPDQDDGVVAIYTLDTPEAETQHIAYSRDGGYSFTKYASNPVIDSNSTDFRDPQVVWHPETQKWVMAVAYAKDLVIGFYTSPNLKDWTHASNFSQKGLPGDQFECPNMVKFSVDEIDEEKHVLFISINPGAPLGGSTTMYLVGHFNGTHFTAEDPFKLADFSKDNYAAQWYSNIPEDQDPISIAWASNWQYTEEVPTGQLEGYRGSNSLPRVNTLQKVDGTWTVTSAPYDGLSTVKGPLISRQSTRNGDIAVDFSKVDSNAISFDVEVSGIFGPQATGEVIFNFTSSTGEDFLDGGIHLDSGEFWINRAGTHGFTTADNKAFTPSFNTTIPSFANGRFSYSGVIDRSLLEIFLNGGEQSATTSFFPNSPLDVLTVSARSLGKGTTVKVNAWGLESGWNS</sequence>
<evidence type="ECO:0000256" key="6">
    <source>
        <dbReference type="SAM" id="SignalP"/>
    </source>
</evidence>
<dbReference type="Pfam" id="PF08244">
    <property type="entry name" value="Glyco_hydro_32C"/>
    <property type="match status" value="1"/>
</dbReference>
<dbReference type="SMART" id="SM00640">
    <property type="entry name" value="Glyco_32"/>
    <property type="match status" value="1"/>
</dbReference>
<dbReference type="InterPro" id="IPR001362">
    <property type="entry name" value="Glyco_hydro_32"/>
</dbReference>
<evidence type="ECO:0000256" key="1">
    <source>
        <dbReference type="ARBA" id="ARBA00009902"/>
    </source>
</evidence>
<feature type="chain" id="PRO_5017351601" evidence="6">
    <location>
        <begin position="16"/>
        <end position="509"/>
    </location>
</feature>
<evidence type="ECO:0000256" key="3">
    <source>
        <dbReference type="ARBA" id="ARBA00022801"/>
    </source>
</evidence>
<dbReference type="InterPro" id="IPR013189">
    <property type="entry name" value="Glyco_hydro_32_C"/>
</dbReference>
<dbReference type="GO" id="GO:0005987">
    <property type="term" value="P:sucrose catabolic process"/>
    <property type="evidence" value="ECO:0007669"/>
    <property type="project" value="TreeGrafter"/>
</dbReference>
<keyword evidence="3 5" id="KW-0378">Hydrolase</keyword>
<evidence type="ECO:0000256" key="2">
    <source>
        <dbReference type="ARBA" id="ARBA00022729"/>
    </source>
</evidence>
<dbReference type="GO" id="GO:0004575">
    <property type="term" value="F:sucrose alpha-glucosidase activity"/>
    <property type="evidence" value="ECO:0007669"/>
    <property type="project" value="TreeGrafter"/>
</dbReference>
<keyword evidence="4 5" id="KW-0326">Glycosidase</keyword>
<gene>
    <name evidence="9" type="ORF">PHISCL_00039</name>
</gene>
<dbReference type="Gene3D" id="2.60.120.560">
    <property type="entry name" value="Exo-inulinase, domain 1"/>
    <property type="match status" value="1"/>
</dbReference>
<dbReference type="EMBL" id="MVGC01000001">
    <property type="protein sequence ID" value="RJE27614.1"/>
    <property type="molecule type" value="Genomic_DNA"/>
</dbReference>
<dbReference type="STRING" id="2070753.A0A3A3A7C7"/>
<keyword evidence="10" id="KW-1185">Reference proteome</keyword>
<dbReference type="Gene3D" id="2.115.10.20">
    <property type="entry name" value="Glycosyl hydrolase domain, family 43"/>
    <property type="match status" value="1"/>
</dbReference>
<dbReference type="PANTHER" id="PTHR42800">
    <property type="entry name" value="EXOINULINASE INUD (AFU_ORTHOLOGUE AFUA_5G00480)"/>
    <property type="match status" value="1"/>
</dbReference>
<dbReference type="InterPro" id="IPR023296">
    <property type="entry name" value="Glyco_hydro_beta-prop_sf"/>
</dbReference>
<comment type="caution">
    <text evidence="9">The sequence shown here is derived from an EMBL/GenBank/DDBJ whole genome shotgun (WGS) entry which is preliminary data.</text>
</comment>
<keyword evidence="2 6" id="KW-0732">Signal</keyword>
<dbReference type="FunFam" id="2.115.10.20:FF:000002">
    <property type="entry name" value="Invertase 2"/>
    <property type="match status" value="1"/>
</dbReference>
<evidence type="ECO:0000256" key="4">
    <source>
        <dbReference type="ARBA" id="ARBA00023295"/>
    </source>
</evidence>
<evidence type="ECO:0000259" key="7">
    <source>
        <dbReference type="Pfam" id="PF00251"/>
    </source>
</evidence>